<proteinExistence type="predicted"/>
<evidence type="ECO:0000313" key="3">
    <source>
        <dbReference type="Proteomes" id="UP001501218"/>
    </source>
</evidence>
<gene>
    <name evidence="2" type="ORF">GCM10009854_10430</name>
</gene>
<name>A0ABN3FSQ1_9PSEU</name>
<evidence type="ECO:0000313" key="2">
    <source>
        <dbReference type="EMBL" id="GAA2336405.1"/>
    </source>
</evidence>
<comment type="caution">
    <text evidence="2">The sequence shown here is derived from an EMBL/GenBank/DDBJ whole genome shotgun (WGS) entry which is preliminary data.</text>
</comment>
<protein>
    <submittedName>
        <fullName evidence="2">Uncharacterized protein</fullName>
    </submittedName>
</protein>
<reference evidence="2 3" key="1">
    <citation type="journal article" date="2019" name="Int. J. Syst. Evol. Microbiol.">
        <title>The Global Catalogue of Microorganisms (GCM) 10K type strain sequencing project: providing services to taxonomists for standard genome sequencing and annotation.</title>
        <authorList>
            <consortium name="The Broad Institute Genomics Platform"/>
            <consortium name="The Broad Institute Genome Sequencing Center for Infectious Disease"/>
            <person name="Wu L."/>
            <person name="Ma J."/>
        </authorList>
    </citation>
    <scope>NUCLEOTIDE SEQUENCE [LARGE SCALE GENOMIC DNA]</scope>
    <source>
        <strain evidence="2 3">JCM 16221</strain>
    </source>
</reference>
<accession>A0ABN3FSQ1</accession>
<keyword evidence="1" id="KW-0472">Membrane</keyword>
<evidence type="ECO:0000256" key="1">
    <source>
        <dbReference type="SAM" id="Phobius"/>
    </source>
</evidence>
<dbReference type="EMBL" id="BAAARA010000002">
    <property type="protein sequence ID" value="GAA2336405.1"/>
    <property type="molecule type" value="Genomic_DNA"/>
</dbReference>
<sequence length="123" mass="13612">MWAALPGFARIFTNLLGVFGVLDWNDTQKRLRWIRIFTVALPIIWGASYLFFTSPVAMIVIGGIVNGLFLMAVVVAVWYLRRTEVDRRLYGGAMFNTLLITSSIAIGLLAVYTILDAVGVTIG</sequence>
<organism evidence="2 3">
    <name type="scientific">Saccharopolyspora halophila</name>
    <dbReference type="NCBI Taxonomy" id="405551"/>
    <lineage>
        <taxon>Bacteria</taxon>
        <taxon>Bacillati</taxon>
        <taxon>Actinomycetota</taxon>
        <taxon>Actinomycetes</taxon>
        <taxon>Pseudonocardiales</taxon>
        <taxon>Pseudonocardiaceae</taxon>
        <taxon>Saccharopolyspora</taxon>
    </lineage>
</organism>
<dbReference type="Proteomes" id="UP001501218">
    <property type="component" value="Unassembled WGS sequence"/>
</dbReference>
<keyword evidence="1" id="KW-0812">Transmembrane</keyword>
<feature type="transmembrane region" description="Helical" evidence="1">
    <location>
        <begin position="58"/>
        <end position="80"/>
    </location>
</feature>
<feature type="transmembrane region" description="Helical" evidence="1">
    <location>
        <begin position="33"/>
        <end position="52"/>
    </location>
</feature>
<keyword evidence="3" id="KW-1185">Reference proteome</keyword>
<keyword evidence="1" id="KW-1133">Transmembrane helix</keyword>
<feature type="transmembrane region" description="Helical" evidence="1">
    <location>
        <begin position="92"/>
        <end position="115"/>
    </location>
</feature>